<dbReference type="PANTHER" id="PTHR42711">
    <property type="entry name" value="ABC TRANSPORTER ATP-BINDING PROTEIN"/>
    <property type="match status" value="1"/>
</dbReference>
<dbReference type="GO" id="GO:0005524">
    <property type="term" value="F:ATP binding"/>
    <property type="evidence" value="ECO:0007669"/>
    <property type="project" value="UniProtKB-KW"/>
</dbReference>
<reference evidence="7" key="2">
    <citation type="submission" date="2020-09" db="EMBL/GenBank/DDBJ databases">
        <authorList>
            <person name="Sun Q."/>
            <person name="Zhou Y."/>
        </authorList>
    </citation>
    <scope>NUCLEOTIDE SEQUENCE</scope>
    <source>
        <strain evidence="7">CGMCC 1.15388</strain>
    </source>
</reference>
<dbReference type="InterPro" id="IPR050763">
    <property type="entry name" value="ABC_transporter_ATP-binding"/>
</dbReference>
<proteinExistence type="predicted"/>
<dbReference type="GO" id="GO:0016887">
    <property type="term" value="F:ATP hydrolysis activity"/>
    <property type="evidence" value="ECO:0007669"/>
    <property type="project" value="InterPro"/>
</dbReference>
<evidence type="ECO:0000256" key="4">
    <source>
        <dbReference type="ARBA" id="ARBA00022840"/>
    </source>
</evidence>
<evidence type="ECO:0000313" key="8">
    <source>
        <dbReference type="Proteomes" id="UP000633136"/>
    </source>
</evidence>
<dbReference type="CDD" id="cd03230">
    <property type="entry name" value="ABC_DR_subfamily_A"/>
    <property type="match status" value="1"/>
</dbReference>
<dbReference type="InterPro" id="IPR003593">
    <property type="entry name" value="AAA+_ATPase"/>
</dbReference>
<evidence type="ECO:0000256" key="2">
    <source>
        <dbReference type="ARBA" id="ARBA00022448"/>
    </source>
</evidence>
<sequence>MPQHPPCLSLRQVRYAVGSARQTAGVKEILRGVDFTARRGEVTVLLGPNGAGKTTTLGAAQGLIRPSQGTVQLLGQDPFAAGAELRARVGVMLQDGGLPQSQQPGVLLRHVARLHQDPWPVEDLVERLGMADFMTTNIRRLSGGQKQRAALAASLIGRPEVVFLDEPSAGLDPQSRQMVFDLVQHLRELGLGIVLTTHLLEEAQKLADSVFILKDGVVVRHGTVSELTGDADPALTNGAAPERRLVFVAPRTLTRGELESAPTALELDGSADNEPGARWAASGISTPADLSALATWWEQISLMPGEVSFEARTLEDVFWEVSTS</sequence>
<organism evidence="7 8">
    <name type="scientific">Nesterenkonia cremea</name>
    <dbReference type="NCBI Taxonomy" id="1882340"/>
    <lineage>
        <taxon>Bacteria</taxon>
        <taxon>Bacillati</taxon>
        <taxon>Actinomycetota</taxon>
        <taxon>Actinomycetes</taxon>
        <taxon>Micrococcales</taxon>
        <taxon>Micrococcaceae</taxon>
        <taxon>Nesterenkonia</taxon>
    </lineage>
</organism>
<dbReference type="PROSITE" id="PS00211">
    <property type="entry name" value="ABC_TRANSPORTER_1"/>
    <property type="match status" value="1"/>
</dbReference>
<keyword evidence="4 7" id="KW-0067">ATP-binding</keyword>
<dbReference type="RefSeq" id="WP_229659023.1">
    <property type="nucleotide sequence ID" value="NZ_BMIS01000015.1"/>
</dbReference>
<evidence type="ECO:0000256" key="1">
    <source>
        <dbReference type="ARBA" id="ARBA00004202"/>
    </source>
</evidence>
<dbReference type="Pfam" id="PF00005">
    <property type="entry name" value="ABC_tran"/>
    <property type="match status" value="1"/>
</dbReference>
<keyword evidence="3" id="KW-0547">Nucleotide-binding</keyword>
<evidence type="ECO:0000259" key="6">
    <source>
        <dbReference type="PROSITE" id="PS50893"/>
    </source>
</evidence>
<dbReference type="PROSITE" id="PS50893">
    <property type="entry name" value="ABC_TRANSPORTER_2"/>
    <property type="match status" value="1"/>
</dbReference>
<reference evidence="7" key="1">
    <citation type="journal article" date="2014" name="Int. J. Syst. Evol. Microbiol.">
        <title>Complete genome sequence of Corynebacterium casei LMG S-19264T (=DSM 44701T), isolated from a smear-ripened cheese.</title>
        <authorList>
            <consortium name="US DOE Joint Genome Institute (JGI-PGF)"/>
            <person name="Walter F."/>
            <person name="Albersmeier A."/>
            <person name="Kalinowski J."/>
            <person name="Ruckert C."/>
        </authorList>
    </citation>
    <scope>NUCLEOTIDE SEQUENCE</scope>
    <source>
        <strain evidence="7">CGMCC 1.15388</strain>
    </source>
</reference>
<keyword evidence="5" id="KW-0046">Antibiotic resistance</keyword>
<dbReference type="Proteomes" id="UP000633136">
    <property type="component" value="Unassembled WGS sequence"/>
</dbReference>
<name>A0A917AUJ1_9MICC</name>
<gene>
    <name evidence="7" type="ORF">GCM10011401_25520</name>
</gene>
<dbReference type="InterPro" id="IPR017871">
    <property type="entry name" value="ABC_transporter-like_CS"/>
</dbReference>
<dbReference type="GO" id="GO:0046677">
    <property type="term" value="P:response to antibiotic"/>
    <property type="evidence" value="ECO:0007669"/>
    <property type="project" value="UniProtKB-KW"/>
</dbReference>
<dbReference type="SMART" id="SM00382">
    <property type="entry name" value="AAA"/>
    <property type="match status" value="1"/>
</dbReference>
<evidence type="ECO:0000313" key="7">
    <source>
        <dbReference type="EMBL" id="GGE77044.1"/>
    </source>
</evidence>
<dbReference type="SUPFAM" id="SSF52540">
    <property type="entry name" value="P-loop containing nucleoside triphosphate hydrolases"/>
    <property type="match status" value="1"/>
</dbReference>
<dbReference type="GO" id="GO:0005886">
    <property type="term" value="C:plasma membrane"/>
    <property type="evidence" value="ECO:0007669"/>
    <property type="project" value="UniProtKB-SubCell"/>
</dbReference>
<accession>A0A917AUJ1</accession>
<dbReference type="Gene3D" id="3.40.50.300">
    <property type="entry name" value="P-loop containing nucleotide triphosphate hydrolases"/>
    <property type="match status" value="1"/>
</dbReference>
<keyword evidence="2" id="KW-0813">Transport</keyword>
<keyword evidence="8" id="KW-1185">Reference proteome</keyword>
<comment type="subcellular location">
    <subcellularLocation>
        <location evidence="1">Cell membrane</location>
        <topology evidence="1">Peripheral membrane protein</topology>
    </subcellularLocation>
</comment>
<comment type="caution">
    <text evidence="7">The sequence shown here is derived from an EMBL/GenBank/DDBJ whole genome shotgun (WGS) entry which is preliminary data.</text>
</comment>
<dbReference type="InterPro" id="IPR003439">
    <property type="entry name" value="ABC_transporter-like_ATP-bd"/>
</dbReference>
<dbReference type="EMBL" id="BMIS01000015">
    <property type="protein sequence ID" value="GGE77044.1"/>
    <property type="molecule type" value="Genomic_DNA"/>
</dbReference>
<dbReference type="InterPro" id="IPR027417">
    <property type="entry name" value="P-loop_NTPase"/>
</dbReference>
<evidence type="ECO:0000256" key="5">
    <source>
        <dbReference type="ARBA" id="ARBA00023251"/>
    </source>
</evidence>
<evidence type="ECO:0000256" key="3">
    <source>
        <dbReference type="ARBA" id="ARBA00022741"/>
    </source>
</evidence>
<feature type="domain" description="ABC transporter" evidence="6">
    <location>
        <begin position="8"/>
        <end position="240"/>
    </location>
</feature>
<dbReference type="AlphaFoldDB" id="A0A917AUJ1"/>
<protein>
    <submittedName>
        <fullName evidence="7">ABC transporter ATP-binding protein</fullName>
    </submittedName>
</protein>
<dbReference type="PANTHER" id="PTHR42711:SF16">
    <property type="entry name" value="ABC TRANSPORTER ATP-BINDING PROTEIN"/>
    <property type="match status" value="1"/>
</dbReference>